<accession>W7MAR8</accession>
<dbReference type="Proteomes" id="UP000009096">
    <property type="component" value="Chromosome 3"/>
</dbReference>
<organism evidence="2 3">
    <name type="scientific">Gibberella moniliformis (strain M3125 / FGSC 7600)</name>
    <name type="common">Maize ear and stalk rot fungus</name>
    <name type="synonym">Fusarium verticillioides</name>
    <dbReference type="NCBI Taxonomy" id="334819"/>
    <lineage>
        <taxon>Eukaryota</taxon>
        <taxon>Fungi</taxon>
        <taxon>Dikarya</taxon>
        <taxon>Ascomycota</taxon>
        <taxon>Pezizomycotina</taxon>
        <taxon>Sordariomycetes</taxon>
        <taxon>Hypocreomycetidae</taxon>
        <taxon>Hypocreales</taxon>
        <taxon>Nectriaceae</taxon>
        <taxon>Fusarium</taxon>
        <taxon>Fusarium fujikuroi species complex</taxon>
    </lineage>
</organism>
<evidence type="ECO:0000313" key="2">
    <source>
        <dbReference type="EMBL" id="EWG44584.1"/>
    </source>
</evidence>
<dbReference type="GeneID" id="30072558"/>
<sequence length="102" mass="12067">MRGIEVLRIRMQVLSCLRVISTYTGKIQERDAAYTRVFLSTLRRLLNIGTYVFVNIIAQFFNMILLLSRQTRDPSFFSALGKVSYHNFQPVRYQYSLLEPRR</sequence>
<evidence type="ECO:0000256" key="1">
    <source>
        <dbReference type="SAM" id="Phobius"/>
    </source>
</evidence>
<dbReference type="VEuPathDB" id="FungiDB:FVEG_15682"/>
<reference evidence="2 3" key="1">
    <citation type="journal article" date="2010" name="Nature">
        <title>Comparative genomics reveals mobile pathogenicity chromosomes in Fusarium.</title>
        <authorList>
            <person name="Ma L.J."/>
            <person name="van der Does H.C."/>
            <person name="Borkovich K.A."/>
            <person name="Coleman J.J."/>
            <person name="Daboussi M.J."/>
            <person name="Di Pietro A."/>
            <person name="Dufresne M."/>
            <person name="Freitag M."/>
            <person name="Grabherr M."/>
            <person name="Henrissat B."/>
            <person name="Houterman P.M."/>
            <person name="Kang S."/>
            <person name="Shim W.B."/>
            <person name="Woloshuk C."/>
            <person name="Xie X."/>
            <person name="Xu J.R."/>
            <person name="Antoniw J."/>
            <person name="Baker S.E."/>
            <person name="Bluhm B.H."/>
            <person name="Breakspear A."/>
            <person name="Brown D.W."/>
            <person name="Butchko R.A."/>
            <person name="Chapman S."/>
            <person name="Coulson R."/>
            <person name="Coutinho P.M."/>
            <person name="Danchin E.G."/>
            <person name="Diener A."/>
            <person name="Gale L.R."/>
            <person name="Gardiner D.M."/>
            <person name="Goff S."/>
            <person name="Hammond-Kosack K.E."/>
            <person name="Hilburn K."/>
            <person name="Hua-Van A."/>
            <person name="Jonkers W."/>
            <person name="Kazan K."/>
            <person name="Kodira C.D."/>
            <person name="Koehrsen M."/>
            <person name="Kumar L."/>
            <person name="Lee Y.H."/>
            <person name="Li L."/>
            <person name="Manners J.M."/>
            <person name="Miranda-Saavedra D."/>
            <person name="Mukherjee M."/>
            <person name="Park G."/>
            <person name="Park J."/>
            <person name="Park S.Y."/>
            <person name="Proctor R.H."/>
            <person name="Regev A."/>
            <person name="Ruiz-Roldan M.C."/>
            <person name="Sain D."/>
            <person name="Sakthikumar S."/>
            <person name="Sykes S."/>
            <person name="Schwartz D.C."/>
            <person name="Turgeon B.G."/>
            <person name="Wapinski I."/>
            <person name="Yoder O."/>
            <person name="Young S."/>
            <person name="Zeng Q."/>
            <person name="Zhou S."/>
            <person name="Galagan J."/>
            <person name="Cuomo C.A."/>
            <person name="Kistler H.C."/>
            <person name="Rep M."/>
        </authorList>
    </citation>
    <scope>NUCLEOTIDE SEQUENCE [LARGE SCALE GENOMIC DNA]</scope>
    <source>
        <strain evidence="3">M3125 / FGSC 7600</strain>
    </source>
</reference>
<feature type="transmembrane region" description="Helical" evidence="1">
    <location>
        <begin position="48"/>
        <end position="67"/>
    </location>
</feature>
<dbReference type="EMBL" id="DS022247">
    <property type="protein sequence ID" value="EWG44584.1"/>
    <property type="molecule type" value="Genomic_DNA"/>
</dbReference>
<gene>
    <name evidence="2" type="ORF">FVEG_15682</name>
</gene>
<dbReference type="RefSeq" id="XP_018750775.1">
    <property type="nucleotide sequence ID" value="XM_018904874.1"/>
</dbReference>
<protein>
    <submittedName>
        <fullName evidence="2">Uncharacterized protein</fullName>
    </submittedName>
</protein>
<dbReference type="AlphaFoldDB" id="W7MAR8"/>
<dbReference type="KEGG" id="fvr:FVEG_15682"/>
<keyword evidence="1" id="KW-0472">Membrane</keyword>
<keyword evidence="1" id="KW-0812">Transmembrane</keyword>
<evidence type="ECO:0000313" key="3">
    <source>
        <dbReference type="Proteomes" id="UP000009096"/>
    </source>
</evidence>
<keyword evidence="1" id="KW-1133">Transmembrane helix</keyword>
<keyword evidence="3" id="KW-1185">Reference proteome</keyword>
<proteinExistence type="predicted"/>
<name>W7MAR8_GIBM7</name>